<name>A0ABS0Y3L4_9HYPH</name>
<accession>A0ABS0Y3L4</accession>
<comment type="caution">
    <text evidence="2">The sequence shown here is derived from an EMBL/GenBank/DDBJ whole genome shotgun (WGS) entry which is preliminary data.</text>
</comment>
<evidence type="ECO:0000256" key="1">
    <source>
        <dbReference type="SAM" id="Phobius"/>
    </source>
</evidence>
<keyword evidence="1" id="KW-1133">Transmembrane helix</keyword>
<feature type="transmembrane region" description="Helical" evidence="1">
    <location>
        <begin position="103"/>
        <end position="123"/>
    </location>
</feature>
<keyword evidence="1" id="KW-0472">Membrane</keyword>
<proteinExistence type="predicted"/>
<dbReference type="Proteomes" id="UP000620670">
    <property type="component" value="Unassembled WGS sequence"/>
</dbReference>
<dbReference type="RefSeq" id="WP_199050118.1">
    <property type="nucleotide sequence ID" value="NZ_JAELXT010000017.1"/>
</dbReference>
<feature type="transmembrane region" description="Helical" evidence="1">
    <location>
        <begin position="174"/>
        <end position="196"/>
    </location>
</feature>
<dbReference type="EMBL" id="JAELXT010000017">
    <property type="protein sequence ID" value="MBJ6126897.1"/>
    <property type="molecule type" value="Genomic_DNA"/>
</dbReference>
<feature type="transmembrane region" description="Helical" evidence="1">
    <location>
        <begin position="76"/>
        <end position="97"/>
    </location>
</feature>
<evidence type="ECO:0000313" key="3">
    <source>
        <dbReference type="Proteomes" id="UP000620670"/>
    </source>
</evidence>
<gene>
    <name evidence="2" type="ORF">JAO75_15930</name>
</gene>
<keyword evidence="1" id="KW-0812">Transmembrane</keyword>
<feature type="transmembrane region" description="Helical" evidence="1">
    <location>
        <begin position="143"/>
        <end position="162"/>
    </location>
</feature>
<feature type="transmembrane region" description="Helical" evidence="1">
    <location>
        <begin position="36"/>
        <end position="55"/>
    </location>
</feature>
<reference evidence="3" key="1">
    <citation type="submission" date="2020-12" db="EMBL/GenBank/DDBJ databases">
        <title>Hymenobacter sp.</title>
        <authorList>
            <person name="Kim M.K."/>
        </authorList>
    </citation>
    <scope>NUCLEOTIDE SEQUENCE [LARGE SCALE GENOMIC DNA]</scope>
    <source>
        <strain evidence="3">BT325</strain>
    </source>
</reference>
<keyword evidence="3" id="KW-1185">Reference proteome</keyword>
<sequence>MLRKFALGHLVLPALMLLLGWSLLEAGYIDGLAFLAFLGTPAAVLVLAWAAIVANEIANRRSERQQRPWSFTKLSLFHLSVPVVMVLLGWWACSAGYISEALFVASAVAPASVLFLAWAALLANEIANRRSEERQRPVSFTKFSLLVLFGPLVLLLLGWWSLQTGFMNGTEVLAFFATPAIVGVLGWAAVAANEIANRRSESRQRQE</sequence>
<organism evidence="2 3">
    <name type="scientific">Microvirga splendida</name>
    <dbReference type="NCBI Taxonomy" id="2795727"/>
    <lineage>
        <taxon>Bacteria</taxon>
        <taxon>Pseudomonadati</taxon>
        <taxon>Pseudomonadota</taxon>
        <taxon>Alphaproteobacteria</taxon>
        <taxon>Hyphomicrobiales</taxon>
        <taxon>Methylobacteriaceae</taxon>
        <taxon>Microvirga</taxon>
    </lineage>
</organism>
<evidence type="ECO:0000313" key="2">
    <source>
        <dbReference type="EMBL" id="MBJ6126897.1"/>
    </source>
</evidence>
<protein>
    <submittedName>
        <fullName evidence="2">Uncharacterized protein</fullName>
    </submittedName>
</protein>